<dbReference type="InterPro" id="IPR011705">
    <property type="entry name" value="BACK"/>
</dbReference>
<evidence type="ECO:0000256" key="2">
    <source>
        <dbReference type="ARBA" id="ARBA00022737"/>
    </source>
</evidence>
<protein>
    <submittedName>
        <fullName evidence="6 7">Actin-binding protein IPP</fullName>
    </submittedName>
</protein>
<keyword evidence="2" id="KW-0677">Repeat</keyword>
<feature type="compositionally biased region" description="Gly residues" evidence="3">
    <location>
        <begin position="127"/>
        <end position="136"/>
    </location>
</feature>
<dbReference type="KEGG" id="pmrn:116938666"/>
<dbReference type="RefSeq" id="XP_032802008.1">
    <property type="nucleotide sequence ID" value="XM_032946117.1"/>
</dbReference>
<evidence type="ECO:0000256" key="1">
    <source>
        <dbReference type="ARBA" id="ARBA00022441"/>
    </source>
</evidence>
<dbReference type="PIRSF" id="PIRSF037037">
    <property type="entry name" value="Kelch-like_protein_gigaxonin"/>
    <property type="match status" value="1"/>
</dbReference>
<reference evidence="5" key="2">
    <citation type="submission" date="2025-05" db="UniProtKB">
        <authorList>
            <consortium name="RefSeq"/>
        </authorList>
    </citation>
    <scope>NUCLEOTIDE SEQUENCE [LARGE SCALE GENOMIC DNA]</scope>
    <source>
        <tissue evidence="7">Sperm</tissue>
    </source>
</reference>
<dbReference type="FunFam" id="1.25.40.420:FF:000001">
    <property type="entry name" value="Kelch-like family member 12"/>
    <property type="match status" value="1"/>
</dbReference>
<dbReference type="Pfam" id="PF07707">
    <property type="entry name" value="BACK"/>
    <property type="match status" value="1"/>
</dbReference>
<feature type="region of interest" description="Disordered" evidence="3">
    <location>
        <begin position="1"/>
        <end position="41"/>
    </location>
</feature>
<dbReference type="GeneID" id="116938666"/>
<dbReference type="SMART" id="SM00875">
    <property type="entry name" value="BACK"/>
    <property type="match status" value="1"/>
</dbReference>
<accession>A0AAJ7SME7</accession>
<feature type="region of interest" description="Disordered" evidence="3">
    <location>
        <begin position="119"/>
        <end position="149"/>
    </location>
</feature>
<dbReference type="SUPFAM" id="SSF54695">
    <property type="entry name" value="POZ domain"/>
    <property type="match status" value="1"/>
</dbReference>
<dbReference type="InterPro" id="IPR017096">
    <property type="entry name" value="BTB-kelch_protein"/>
</dbReference>
<dbReference type="SMART" id="SM00225">
    <property type="entry name" value="BTB"/>
    <property type="match status" value="1"/>
</dbReference>
<keyword evidence="5" id="KW-1185">Reference proteome</keyword>
<evidence type="ECO:0000313" key="5">
    <source>
        <dbReference type="Proteomes" id="UP001318040"/>
    </source>
</evidence>
<gene>
    <name evidence="6 7" type="primary">IPP</name>
</gene>
<dbReference type="PANTHER" id="PTHR45632:SF3">
    <property type="entry name" value="KELCH-LIKE PROTEIN 32"/>
    <property type="match status" value="1"/>
</dbReference>
<reference evidence="6" key="1">
    <citation type="submission" date="2025-04" db="UniProtKB">
        <authorList>
            <consortium name="RefSeq"/>
        </authorList>
    </citation>
    <scope>IDENTIFICATION</scope>
    <source>
        <tissue evidence="6">Sperm</tissue>
    </source>
</reference>
<dbReference type="Gene3D" id="1.25.40.420">
    <property type="match status" value="1"/>
</dbReference>
<feature type="domain" description="BTB" evidence="4">
    <location>
        <begin position="69"/>
        <end position="185"/>
    </location>
</feature>
<keyword evidence="1" id="KW-0880">Kelch repeat</keyword>
<dbReference type="InterPro" id="IPR000210">
    <property type="entry name" value="BTB/POZ_dom"/>
</dbReference>
<dbReference type="PROSITE" id="PS50097">
    <property type="entry name" value="BTB"/>
    <property type="match status" value="1"/>
</dbReference>
<evidence type="ECO:0000313" key="7">
    <source>
        <dbReference type="RefSeq" id="XP_032802008.1"/>
    </source>
</evidence>
<sequence length="685" mass="72926">MATPNYSRSTFDPNVIPGSLPDSTPDSEATPSSTLHPGATTDQRCYQDETHAVRLLRSLNALRKDATLCDARLSVGGAQFCAHSAVLAAASPYFQAMFAGPLSIATAAGGVATDGAVDGSCDDGGGDDGGGGGVGSGSHEKVDGDSDKASKVVESEPLVQIGGIDAETFEILLNYVYTGSLKLSESNVQDVAIAADMLSLAGVVRICSDFLREHISAENCLGVMMFATAISCPDLEAHACQFFYDNFVPVSEEAEFLSLPPALVLSALGSEELRVEREEQVLTAAMRWLLHAPASRRLHLLHIIKAVRLPLIPPTTVTSTVDAIEDLSVRVALQVLLDEYQIPRLSKSSRPTAVSTSDFSRRAKPRRKARKYLYVIGGYTRQQGGRWGDSRALSCVERMDTISLYWTLEPSLHQARSGHCVVTLDGFIYAIGGESESMIFAFVERFDPVCRQWAPVASMLSPRCSFGACACNGAIYVMGGWVGADIGSSVERYDAAENRWVALDSMEPPRHSFGCCHMDGLIYVAGGLGVGSSELSSTASFDPRRQRWTWLPSLQRARSHVALCALGGRIYALGGWDDALGALDSVEVYSPDEECWQEAPPMPCARAGCAAVAVGGRLYVTGGRIAPPGGGLFSSMALPGAEGSLWGTAPPVTLDSTEMFDPTSGTWQTLGRLVTSRTEAGLAAI</sequence>
<feature type="compositionally biased region" description="Polar residues" evidence="3">
    <location>
        <begin position="21"/>
        <end position="41"/>
    </location>
</feature>
<dbReference type="CTD" id="3652"/>
<evidence type="ECO:0000313" key="6">
    <source>
        <dbReference type="RefSeq" id="XP_032802000.1"/>
    </source>
</evidence>
<proteinExistence type="predicted"/>
<name>A0AAJ7SME7_PETMA</name>
<dbReference type="Pfam" id="PF00651">
    <property type="entry name" value="BTB"/>
    <property type="match status" value="2"/>
</dbReference>
<organism evidence="5 6">
    <name type="scientific">Petromyzon marinus</name>
    <name type="common">Sea lamprey</name>
    <dbReference type="NCBI Taxonomy" id="7757"/>
    <lineage>
        <taxon>Eukaryota</taxon>
        <taxon>Metazoa</taxon>
        <taxon>Chordata</taxon>
        <taxon>Craniata</taxon>
        <taxon>Vertebrata</taxon>
        <taxon>Cyclostomata</taxon>
        <taxon>Hyperoartia</taxon>
        <taxon>Petromyzontiformes</taxon>
        <taxon>Petromyzontidae</taxon>
        <taxon>Petromyzon</taxon>
    </lineage>
</organism>
<evidence type="ECO:0000259" key="4">
    <source>
        <dbReference type="PROSITE" id="PS50097"/>
    </source>
</evidence>
<evidence type="ECO:0000256" key="3">
    <source>
        <dbReference type="SAM" id="MobiDB-lite"/>
    </source>
</evidence>
<dbReference type="InterPro" id="IPR011333">
    <property type="entry name" value="SKP1/BTB/POZ_sf"/>
</dbReference>
<dbReference type="Gene3D" id="3.30.710.10">
    <property type="entry name" value="Potassium Channel Kv1.1, Chain A"/>
    <property type="match status" value="1"/>
</dbReference>
<dbReference type="PANTHER" id="PTHR45632">
    <property type="entry name" value="LD33804P"/>
    <property type="match status" value="1"/>
</dbReference>
<dbReference type="SMART" id="SM00612">
    <property type="entry name" value="Kelch"/>
    <property type="match status" value="6"/>
</dbReference>
<dbReference type="RefSeq" id="XP_032802000.1">
    <property type="nucleotide sequence ID" value="XM_032946109.1"/>
</dbReference>
<dbReference type="SUPFAM" id="SSF50965">
    <property type="entry name" value="Galactose oxidase, central domain"/>
    <property type="match status" value="1"/>
</dbReference>
<feature type="compositionally biased region" description="Polar residues" evidence="3">
    <location>
        <begin position="1"/>
        <end position="12"/>
    </location>
</feature>
<dbReference type="Gene3D" id="2.120.10.80">
    <property type="entry name" value="Kelch-type beta propeller"/>
    <property type="match status" value="2"/>
</dbReference>
<dbReference type="InterPro" id="IPR011043">
    <property type="entry name" value="Gal_Oxase/kelch_b-propeller"/>
</dbReference>
<dbReference type="Pfam" id="PF01344">
    <property type="entry name" value="Kelch_1"/>
    <property type="match status" value="4"/>
</dbReference>
<feature type="compositionally biased region" description="Basic and acidic residues" evidence="3">
    <location>
        <begin position="138"/>
        <end position="149"/>
    </location>
</feature>
<dbReference type="AlphaFoldDB" id="A0AAJ7SME7"/>
<dbReference type="InterPro" id="IPR006652">
    <property type="entry name" value="Kelch_1"/>
</dbReference>
<dbReference type="Proteomes" id="UP001318040">
    <property type="component" value="Chromosome 1"/>
</dbReference>
<dbReference type="InterPro" id="IPR015915">
    <property type="entry name" value="Kelch-typ_b-propeller"/>
</dbReference>